<dbReference type="Proteomes" id="UP001061958">
    <property type="component" value="Unassembled WGS sequence"/>
</dbReference>
<accession>A0A9C7Q1P0</accession>
<keyword evidence="6" id="KW-0547">Nucleotide-binding</keyword>
<dbReference type="GO" id="GO:0006270">
    <property type="term" value="P:DNA replication initiation"/>
    <property type="evidence" value="ECO:0007669"/>
    <property type="project" value="TreeGrafter"/>
</dbReference>
<dbReference type="GO" id="GO:0033314">
    <property type="term" value="P:mitotic DNA replication checkpoint signaling"/>
    <property type="evidence" value="ECO:0007669"/>
    <property type="project" value="TreeGrafter"/>
</dbReference>
<dbReference type="AlphaFoldDB" id="A0A9C7Q1P0"/>
<evidence type="ECO:0000256" key="1">
    <source>
        <dbReference type="ARBA" id="ARBA00004123"/>
    </source>
</evidence>
<dbReference type="InterPro" id="IPR003959">
    <property type="entry name" value="ATPase_AAA_core"/>
</dbReference>
<evidence type="ECO:0000256" key="5">
    <source>
        <dbReference type="ARBA" id="ARBA00023242"/>
    </source>
</evidence>
<keyword evidence="4 6" id="KW-0238">DNA-binding</keyword>
<reference evidence="9" key="2">
    <citation type="submission" date="2022-01" db="EMBL/GenBank/DDBJ databases">
        <authorList>
            <person name="Hirooka S."/>
            <person name="Miyagishima S.Y."/>
        </authorList>
    </citation>
    <scope>NUCLEOTIDE SEQUENCE</scope>
    <source>
        <strain evidence="9">NBRC 102759</strain>
    </source>
</reference>
<evidence type="ECO:0000256" key="7">
    <source>
        <dbReference type="SAM" id="MobiDB-lite"/>
    </source>
</evidence>
<dbReference type="Pfam" id="PF00004">
    <property type="entry name" value="AAA"/>
    <property type="match status" value="1"/>
</dbReference>
<dbReference type="GO" id="GO:0005664">
    <property type="term" value="C:nuclear origin of replication recognition complex"/>
    <property type="evidence" value="ECO:0007669"/>
    <property type="project" value="TreeGrafter"/>
</dbReference>
<dbReference type="InterPro" id="IPR027417">
    <property type="entry name" value="P-loop_NTPase"/>
</dbReference>
<sequence>MQSAGKRRGRTTTKEQKVKKQKYSSSDSRLRTKRKRPETMVAHKSPLHERIYLVRQVEGGRNSFSVPFVEVLQTDVKKDSKVSRKRIQVSENTKTTISIGDTVLLCSEKEDSPFIARVEDIIVKPRTRSVHKKQQNWQHRKNCSIWLTLRWFYQPFEVVVPPDIAFGDDDVLFSNHTDTNNIECFLDKCQIVFSLEKPPDSHCPVFTCRYFYDCVTTKIRSLKREDKQILSQTRSKCRFLRNKEAKLLLRPLENDLTRLNTSILVGREPEIEKIKEFLMQSILDVSQGRSKGERSLYINGVPGTGKTASVRHVLKDLNESSNISSNFRTVEINGMLLSDPQEAYSLLYSTIFKTVIGSMKAAQQLDRYFGERKTQRQNPKKHGDSCLSCIVVVLDELDVLLTRKQKVVYDFLEWCAREGSPLVVVAIANTMDLPERVLQPRIGSRLGVNRLSFSPYTSAQLRNILDSQIPLVLHCSLDKFESLALELCCKKVAAVTGDVRRAFHVCQRALEFAQNEGSDPVRMTHIQEAFVEMYNRGPIVSIGQLSLAERAVYCAALLCERYYGADSIFLAKLAKHTLELNQRLSLELDLDDGKILEICCNLSFSRHITLQFNPVESFNKIFCNIQFDDFCYAVHGTVFYDVLNSLSK</sequence>
<keyword evidence="3 6" id="KW-0235">DNA replication</keyword>
<evidence type="ECO:0000313" key="10">
    <source>
        <dbReference type="Proteomes" id="UP001061958"/>
    </source>
</evidence>
<dbReference type="GO" id="GO:0003682">
    <property type="term" value="F:chromatin binding"/>
    <property type="evidence" value="ECO:0007669"/>
    <property type="project" value="InterPro"/>
</dbReference>
<dbReference type="Pfam" id="PF01426">
    <property type="entry name" value="BAH"/>
    <property type="match status" value="1"/>
</dbReference>
<dbReference type="InterPro" id="IPR003593">
    <property type="entry name" value="AAA+_ATPase"/>
</dbReference>
<dbReference type="OrthoDB" id="1926878at2759"/>
<evidence type="ECO:0000256" key="4">
    <source>
        <dbReference type="ARBA" id="ARBA00023125"/>
    </source>
</evidence>
<dbReference type="SMART" id="SM00382">
    <property type="entry name" value="AAA"/>
    <property type="match status" value="1"/>
</dbReference>
<gene>
    <name evidence="9" type="ORF">GpartN1_g6196.t1</name>
</gene>
<dbReference type="InterPro" id="IPR043151">
    <property type="entry name" value="BAH_sf"/>
</dbReference>
<comment type="subcellular location">
    <subcellularLocation>
        <location evidence="1 6">Nucleus</location>
    </subcellularLocation>
</comment>
<protein>
    <recommendedName>
        <fullName evidence="6">Origin recognition complex subunit 1</fullName>
    </recommendedName>
</protein>
<evidence type="ECO:0000256" key="3">
    <source>
        <dbReference type="ARBA" id="ARBA00022705"/>
    </source>
</evidence>
<dbReference type="EMBL" id="BQMJ01000054">
    <property type="protein sequence ID" value="GJQ14405.1"/>
    <property type="molecule type" value="Genomic_DNA"/>
</dbReference>
<dbReference type="CDD" id="cd04370">
    <property type="entry name" value="BAH"/>
    <property type="match status" value="1"/>
</dbReference>
<dbReference type="InterPro" id="IPR054425">
    <property type="entry name" value="Cdc6_ORC1-like_ATPase_lid"/>
</dbReference>
<feature type="domain" description="BAH" evidence="8">
    <location>
        <begin position="95"/>
        <end position="223"/>
    </location>
</feature>
<organism evidence="9 10">
    <name type="scientific">Galdieria partita</name>
    <dbReference type="NCBI Taxonomy" id="83374"/>
    <lineage>
        <taxon>Eukaryota</taxon>
        <taxon>Rhodophyta</taxon>
        <taxon>Bangiophyceae</taxon>
        <taxon>Galdieriales</taxon>
        <taxon>Galdieriaceae</taxon>
        <taxon>Galdieria</taxon>
    </lineage>
</organism>
<comment type="caution">
    <text evidence="9">The sequence shown here is derived from an EMBL/GenBank/DDBJ whole genome shotgun (WGS) entry which is preliminary data.</text>
</comment>
<evidence type="ECO:0000256" key="2">
    <source>
        <dbReference type="ARBA" id="ARBA00008398"/>
    </source>
</evidence>
<dbReference type="Pfam" id="PF22606">
    <property type="entry name" value="Cdc6-ORC-like_ATPase_lid"/>
    <property type="match status" value="1"/>
</dbReference>
<keyword evidence="6" id="KW-0067">ATP-binding</keyword>
<comment type="similarity">
    <text evidence="2 6">Belongs to the ORC1 family.</text>
</comment>
<reference evidence="9" key="1">
    <citation type="journal article" date="2022" name="Proc. Natl. Acad. Sci. U.S.A.">
        <title>Life cycle and functional genomics of the unicellular red alga Galdieria for elucidating algal and plant evolution and industrial use.</title>
        <authorList>
            <person name="Hirooka S."/>
            <person name="Itabashi T."/>
            <person name="Ichinose T.M."/>
            <person name="Onuma R."/>
            <person name="Fujiwara T."/>
            <person name="Yamashita S."/>
            <person name="Jong L.W."/>
            <person name="Tomita R."/>
            <person name="Iwane A.H."/>
            <person name="Miyagishima S.Y."/>
        </authorList>
    </citation>
    <scope>NUCLEOTIDE SEQUENCE</scope>
    <source>
        <strain evidence="9">NBRC 102759</strain>
    </source>
</reference>
<dbReference type="Gene3D" id="2.30.30.490">
    <property type="match status" value="1"/>
</dbReference>
<evidence type="ECO:0000313" key="9">
    <source>
        <dbReference type="EMBL" id="GJQ14405.1"/>
    </source>
</evidence>
<name>A0A9C7Q1P0_9RHOD</name>
<dbReference type="Gene3D" id="3.40.50.300">
    <property type="entry name" value="P-loop containing nucleotide triphosphate hydrolases"/>
    <property type="match status" value="1"/>
</dbReference>
<feature type="compositionally biased region" description="Basic residues" evidence="7">
    <location>
        <begin position="1"/>
        <end position="11"/>
    </location>
</feature>
<dbReference type="PANTHER" id="PTHR10763">
    <property type="entry name" value="CELL DIVISION CONTROL PROTEIN 6-RELATED"/>
    <property type="match status" value="1"/>
</dbReference>
<dbReference type="SMART" id="SM00439">
    <property type="entry name" value="BAH"/>
    <property type="match status" value="1"/>
</dbReference>
<dbReference type="PROSITE" id="PS51038">
    <property type="entry name" value="BAH"/>
    <property type="match status" value="1"/>
</dbReference>
<dbReference type="InterPro" id="IPR001025">
    <property type="entry name" value="BAH_dom"/>
</dbReference>
<dbReference type="SUPFAM" id="SSF52540">
    <property type="entry name" value="P-loop containing nucleoside triphosphate hydrolases"/>
    <property type="match status" value="1"/>
</dbReference>
<dbReference type="GO" id="GO:0016887">
    <property type="term" value="F:ATP hydrolysis activity"/>
    <property type="evidence" value="ECO:0007669"/>
    <property type="project" value="InterPro"/>
</dbReference>
<evidence type="ECO:0000256" key="6">
    <source>
        <dbReference type="RuleBase" id="RU365058"/>
    </source>
</evidence>
<evidence type="ECO:0000259" key="8">
    <source>
        <dbReference type="PROSITE" id="PS51038"/>
    </source>
</evidence>
<comment type="function">
    <text evidence="6">Component of the origin recognition complex (ORC) that binds origins of replication. DNA-binding is ATP-dependent, however specific DNA sequences that define origins of replication have not been identified so far. ORC is required to assemble the pre-replication complex necessary to initiate DNA replication.</text>
</comment>
<dbReference type="InterPro" id="IPR050311">
    <property type="entry name" value="ORC1/CDC6"/>
</dbReference>
<dbReference type="Gene3D" id="1.10.8.60">
    <property type="match status" value="1"/>
</dbReference>
<feature type="region of interest" description="Disordered" evidence="7">
    <location>
        <begin position="1"/>
        <end position="42"/>
    </location>
</feature>
<dbReference type="GO" id="GO:0003688">
    <property type="term" value="F:DNA replication origin binding"/>
    <property type="evidence" value="ECO:0007669"/>
    <property type="project" value="TreeGrafter"/>
</dbReference>
<dbReference type="GO" id="GO:0005524">
    <property type="term" value="F:ATP binding"/>
    <property type="evidence" value="ECO:0007669"/>
    <property type="project" value="UniProtKB-KW"/>
</dbReference>
<keyword evidence="5 6" id="KW-0539">Nucleus</keyword>
<dbReference type="PANTHER" id="PTHR10763:SF23">
    <property type="entry name" value="ORIGIN RECOGNITION COMPLEX SUBUNIT 1"/>
    <property type="match status" value="1"/>
</dbReference>
<proteinExistence type="inferred from homology"/>
<comment type="subunit">
    <text evidence="6">ORC is composed of six subunits.</text>
</comment>
<keyword evidence="10" id="KW-1185">Reference proteome</keyword>